<comment type="caution">
    <text evidence="17">The sequence shown here is derived from an EMBL/GenBank/DDBJ whole genome shotgun (WGS) entry which is preliminary data.</text>
</comment>
<evidence type="ECO:0000256" key="1">
    <source>
        <dbReference type="ARBA" id="ARBA00004141"/>
    </source>
</evidence>
<keyword evidence="8 15" id="KW-1133">Transmembrane helix</keyword>
<evidence type="ECO:0000259" key="16">
    <source>
        <dbReference type="PROSITE" id="PS50157"/>
    </source>
</evidence>
<evidence type="ECO:0000256" key="12">
    <source>
        <dbReference type="PROSITE-ProRule" id="PRU00042"/>
    </source>
</evidence>
<evidence type="ECO:0000256" key="13">
    <source>
        <dbReference type="RuleBase" id="RU003822"/>
    </source>
</evidence>
<comment type="subcellular location">
    <subcellularLocation>
        <location evidence="1 13">Membrane</location>
        <topology evidence="1 13">Multi-pass membrane protein</topology>
    </subcellularLocation>
</comment>
<evidence type="ECO:0000256" key="2">
    <source>
        <dbReference type="ARBA" id="ARBA00022448"/>
    </source>
</evidence>
<evidence type="ECO:0000256" key="11">
    <source>
        <dbReference type="ARBA" id="ARBA00023303"/>
    </source>
</evidence>
<dbReference type="InterPro" id="IPR018527">
    <property type="entry name" value="Rubredoxin_Fe_BS"/>
</dbReference>
<feature type="domain" description="C2H2-type" evidence="16">
    <location>
        <begin position="582"/>
        <end position="610"/>
    </location>
</feature>
<sequence>MADIEVSDMNYSMLFKSNDEGRVDVAGWFLVVNNFVDMKQEWFFSEETMKRRCVEIVERSNKGFEFWNLNSCLYQRFGMKELYLVITQPVFQIKMRCLKEMMINALHDMEGSRSGVEGVLQKQDYSAFIKRQIERKQQANADQKNSESARDFNTLHSFYLHDHTLNPHSIIHSTSNEKGYATLTEGKLPKTADRHALESGSDCDDVSPVDAANPYRQAVKIDPKVLTESLADFFEDIADDDAVGERISKSVESIPITTGASKEEEETRTHEAELRLDAYPVPANAKKVTEKEEVELSDSDMMEDEGLVATAVKYSRFNIKRIGENSSYIYLEDWFHTLSSQSTGKVVIFILLFYLVSVLFWATLFYIFRDYGFVDISTYVAAMIISLETITTVGYSVTDINFGDHPIAFFLLYGEMMQSILMNSFCIGIVYTRLSRAITRSRSIICSDKAVIRRIDGKWCFVFQICEMRKHQLIESHVTCYCVQKTVNKSSGVPFQMSRMTLSHPKESRSGYTVMMLPAVIVHPIEEDSPLYPALAVFSDLSTPSEDLSTASSRRLSRCFTTSHLDPGRRSVANLSDLERVWPCPVCGEVYLTKQLLEAHAEREHLREESVSEDSVEGMVEENQRRPSRTSRLSRASHTSRASSPLKPVPELTYQLIMDHIRKNDLEVIVLIEGTESVTSSKLQARFSYAVTDIEVNRTFGPCVTAGKDGEAVIDFEKFHKTVPIDPNNAAQESLFLQSVL</sequence>
<feature type="compositionally biased region" description="Polar residues" evidence="14">
    <location>
        <begin position="630"/>
        <end position="643"/>
    </location>
</feature>
<feature type="compositionally biased region" description="Acidic residues" evidence="14">
    <location>
        <begin position="611"/>
        <end position="620"/>
    </location>
</feature>
<dbReference type="SUPFAM" id="SSF81296">
    <property type="entry name" value="E set domains"/>
    <property type="match status" value="2"/>
</dbReference>
<dbReference type="GO" id="GO:0005242">
    <property type="term" value="F:inward rectifier potassium channel activity"/>
    <property type="evidence" value="ECO:0007669"/>
    <property type="project" value="InterPro"/>
</dbReference>
<evidence type="ECO:0000256" key="3">
    <source>
        <dbReference type="ARBA" id="ARBA00022538"/>
    </source>
</evidence>
<dbReference type="InterPro" id="IPR041647">
    <property type="entry name" value="IRK_C"/>
</dbReference>
<dbReference type="PROSITE" id="PS50157">
    <property type="entry name" value="ZINC_FINGER_C2H2_2"/>
    <property type="match status" value="1"/>
</dbReference>
<accession>A0A196SFT8</accession>
<dbReference type="PANTHER" id="PTHR11767">
    <property type="entry name" value="INWARD RECTIFIER POTASSIUM CHANNEL"/>
    <property type="match status" value="1"/>
</dbReference>
<comment type="similarity">
    <text evidence="13">Belongs to the inward rectifier-type potassium channel (TC 1.A.2.1) family.</text>
</comment>
<dbReference type="GO" id="GO:1990573">
    <property type="term" value="P:potassium ion import across plasma membrane"/>
    <property type="evidence" value="ECO:0007669"/>
    <property type="project" value="TreeGrafter"/>
</dbReference>
<evidence type="ECO:0000256" key="4">
    <source>
        <dbReference type="ARBA" id="ARBA00022692"/>
    </source>
</evidence>
<evidence type="ECO:0000256" key="7">
    <source>
        <dbReference type="ARBA" id="ARBA00022958"/>
    </source>
</evidence>
<keyword evidence="7 13" id="KW-0630">Potassium</keyword>
<dbReference type="PROSITE" id="PS00202">
    <property type="entry name" value="RUBREDOXIN"/>
    <property type="match status" value="1"/>
</dbReference>
<dbReference type="InterPro" id="IPR013087">
    <property type="entry name" value="Znf_C2H2_type"/>
</dbReference>
<feature type="transmembrane region" description="Helical" evidence="15">
    <location>
        <begin position="410"/>
        <end position="432"/>
    </location>
</feature>
<keyword evidence="18" id="KW-1185">Reference proteome</keyword>
<keyword evidence="6 13" id="KW-0851">Voltage-gated channel</keyword>
<evidence type="ECO:0000256" key="15">
    <source>
        <dbReference type="SAM" id="Phobius"/>
    </source>
</evidence>
<dbReference type="Gene3D" id="1.10.287.70">
    <property type="match status" value="1"/>
</dbReference>
<keyword evidence="3 13" id="KW-0633">Potassium transport</keyword>
<evidence type="ECO:0000313" key="18">
    <source>
        <dbReference type="Proteomes" id="UP000078348"/>
    </source>
</evidence>
<reference evidence="17 18" key="1">
    <citation type="submission" date="2016-05" db="EMBL/GenBank/DDBJ databases">
        <title>Nuclear genome of Blastocystis sp. subtype 1 NandII.</title>
        <authorList>
            <person name="Gentekaki E."/>
            <person name="Curtis B."/>
            <person name="Stairs C."/>
            <person name="Eme L."/>
            <person name="Herman E."/>
            <person name="Klimes V."/>
            <person name="Arias M.C."/>
            <person name="Elias M."/>
            <person name="Hilliou F."/>
            <person name="Klute M."/>
            <person name="Malik S.-B."/>
            <person name="Pightling A."/>
            <person name="Rachubinski R."/>
            <person name="Salas D."/>
            <person name="Schlacht A."/>
            <person name="Suga H."/>
            <person name="Archibald J."/>
            <person name="Ball S.G."/>
            <person name="Clark G."/>
            <person name="Dacks J."/>
            <person name="Van Der Giezen M."/>
            <person name="Tsaousis A."/>
            <person name="Roger A."/>
        </authorList>
    </citation>
    <scope>NUCLEOTIDE SEQUENCE [LARGE SCALE GENOMIC DNA]</scope>
    <source>
        <strain evidence="18">ATCC 50177 / NandII</strain>
    </source>
</reference>
<keyword evidence="11 13" id="KW-0407">Ion channel</keyword>
<dbReference type="PROSITE" id="PS00028">
    <property type="entry name" value="ZINC_FINGER_C2H2_1"/>
    <property type="match status" value="1"/>
</dbReference>
<keyword evidence="4 13" id="KW-0812">Transmembrane</keyword>
<dbReference type="OrthoDB" id="273257at2759"/>
<feature type="region of interest" description="Disordered" evidence="14">
    <location>
        <begin position="604"/>
        <end position="646"/>
    </location>
</feature>
<dbReference type="GO" id="GO:0005886">
    <property type="term" value="C:plasma membrane"/>
    <property type="evidence" value="ECO:0007669"/>
    <property type="project" value="TreeGrafter"/>
</dbReference>
<dbReference type="Gene3D" id="2.60.40.1400">
    <property type="entry name" value="G protein-activated inward rectifier potassium channel 1"/>
    <property type="match status" value="2"/>
</dbReference>
<protein>
    <submittedName>
        <fullName evidence="17">Inward rectifier potassium channel irk-1</fullName>
    </submittedName>
</protein>
<gene>
    <name evidence="17" type="ORF">AV274_2397</name>
</gene>
<keyword evidence="12" id="KW-0862">Zinc</keyword>
<dbReference type="GO" id="GO:0008270">
    <property type="term" value="F:zinc ion binding"/>
    <property type="evidence" value="ECO:0007669"/>
    <property type="project" value="UniProtKB-KW"/>
</dbReference>
<feature type="transmembrane region" description="Helical" evidence="15">
    <location>
        <begin position="346"/>
        <end position="367"/>
    </location>
</feature>
<dbReference type="AlphaFoldDB" id="A0A196SFT8"/>
<dbReference type="InterPro" id="IPR013518">
    <property type="entry name" value="K_chnl_inward-rec_Kir_cyto"/>
</dbReference>
<evidence type="ECO:0000256" key="14">
    <source>
        <dbReference type="SAM" id="MobiDB-lite"/>
    </source>
</evidence>
<dbReference type="STRING" id="478820.A0A196SFT8"/>
<proteinExistence type="inferred from homology"/>
<evidence type="ECO:0000256" key="8">
    <source>
        <dbReference type="ARBA" id="ARBA00022989"/>
    </source>
</evidence>
<organism evidence="17 18">
    <name type="scientific">Blastocystis sp. subtype 1 (strain ATCC 50177 / NandII)</name>
    <dbReference type="NCBI Taxonomy" id="478820"/>
    <lineage>
        <taxon>Eukaryota</taxon>
        <taxon>Sar</taxon>
        <taxon>Stramenopiles</taxon>
        <taxon>Bigyra</taxon>
        <taxon>Opalozoa</taxon>
        <taxon>Opalinata</taxon>
        <taxon>Blastocystidae</taxon>
        <taxon>Blastocystis</taxon>
    </lineage>
</organism>
<feature type="transmembrane region" description="Helical" evidence="15">
    <location>
        <begin position="379"/>
        <end position="398"/>
    </location>
</feature>
<dbReference type="EMBL" id="LXWW01000111">
    <property type="protein sequence ID" value="OAO15878.1"/>
    <property type="molecule type" value="Genomic_DNA"/>
</dbReference>
<keyword evidence="12" id="KW-0863">Zinc-finger</keyword>
<dbReference type="Proteomes" id="UP000078348">
    <property type="component" value="Unassembled WGS sequence"/>
</dbReference>
<dbReference type="GO" id="GO:0034765">
    <property type="term" value="P:regulation of monoatomic ion transmembrane transport"/>
    <property type="evidence" value="ECO:0007669"/>
    <property type="project" value="TreeGrafter"/>
</dbReference>
<dbReference type="Pfam" id="PF17655">
    <property type="entry name" value="IRK_C"/>
    <property type="match status" value="2"/>
</dbReference>
<dbReference type="InterPro" id="IPR014756">
    <property type="entry name" value="Ig_E-set"/>
</dbReference>
<keyword evidence="5" id="KW-0479">Metal-binding</keyword>
<evidence type="ECO:0000256" key="6">
    <source>
        <dbReference type="ARBA" id="ARBA00022882"/>
    </source>
</evidence>
<dbReference type="PANTHER" id="PTHR11767:SF103">
    <property type="entry name" value="POTASSIUM CHANNEL INWARDLY RECTIFYING TRANSMEMBRANE DOMAIN-CONTAINING PROTEIN"/>
    <property type="match status" value="1"/>
</dbReference>
<dbReference type="SUPFAM" id="SSF81324">
    <property type="entry name" value="Voltage-gated potassium channels"/>
    <property type="match status" value="1"/>
</dbReference>
<dbReference type="InterPro" id="IPR016449">
    <property type="entry name" value="K_chnl_inward-rec_Kir"/>
</dbReference>
<evidence type="ECO:0000256" key="9">
    <source>
        <dbReference type="ARBA" id="ARBA00023065"/>
    </source>
</evidence>
<keyword evidence="2 13" id="KW-0813">Transport</keyword>
<keyword evidence="10 15" id="KW-0472">Membrane</keyword>
<keyword evidence="9 13" id="KW-0406">Ion transport</keyword>
<evidence type="ECO:0000313" key="17">
    <source>
        <dbReference type="EMBL" id="OAO15878.1"/>
    </source>
</evidence>
<dbReference type="GO" id="GO:0034702">
    <property type="term" value="C:monoatomic ion channel complex"/>
    <property type="evidence" value="ECO:0007669"/>
    <property type="project" value="UniProtKB-KW"/>
</dbReference>
<evidence type="ECO:0000256" key="5">
    <source>
        <dbReference type="ARBA" id="ARBA00022723"/>
    </source>
</evidence>
<name>A0A196SFT8_BLAHN</name>
<evidence type="ECO:0000256" key="10">
    <source>
        <dbReference type="ARBA" id="ARBA00023136"/>
    </source>
</evidence>